<dbReference type="InterPro" id="IPR036890">
    <property type="entry name" value="HATPase_C_sf"/>
</dbReference>
<feature type="transmembrane region" description="Helical" evidence="8">
    <location>
        <begin position="99"/>
        <end position="116"/>
    </location>
</feature>
<dbReference type="Gene3D" id="3.30.565.10">
    <property type="entry name" value="Histidine kinase-like ATPase, C-terminal domain"/>
    <property type="match status" value="1"/>
</dbReference>
<dbReference type="CDD" id="cd00075">
    <property type="entry name" value="HATPase"/>
    <property type="match status" value="1"/>
</dbReference>
<keyword evidence="7" id="KW-0067">ATP-binding</keyword>
<accession>A0A4S3TQW2</accession>
<evidence type="ECO:0000256" key="2">
    <source>
        <dbReference type="ARBA" id="ARBA00012438"/>
    </source>
</evidence>
<dbReference type="AlphaFoldDB" id="A0A4S3TQW2"/>
<dbReference type="Pfam" id="PF02518">
    <property type="entry name" value="HATPase_c"/>
    <property type="match status" value="1"/>
</dbReference>
<dbReference type="PROSITE" id="PS50113">
    <property type="entry name" value="PAC"/>
    <property type="match status" value="1"/>
</dbReference>
<dbReference type="InterPro" id="IPR031621">
    <property type="entry name" value="HisKA_7TM"/>
</dbReference>
<dbReference type="PROSITE" id="PS50109">
    <property type="entry name" value="HIS_KIN"/>
    <property type="match status" value="1"/>
</dbReference>
<dbReference type="SUPFAM" id="SSF55874">
    <property type="entry name" value="ATPase domain of HSP90 chaperone/DNA topoisomerase II/histidine kinase"/>
    <property type="match status" value="1"/>
</dbReference>
<dbReference type="NCBIfam" id="TIGR00229">
    <property type="entry name" value="sensory_box"/>
    <property type="match status" value="1"/>
</dbReference>
<dbReference type="InterPro" id="IPR003661">
    <property type="entry name" value="HisK_dim/P_dom"/>
</dbReference>
<dbReference type="GO" id="GO:0005886">
    <property type="term" value="C:plasma membrane"/>
    <property type="evidence" value="ECO:0007669"/>
    <property type="project" value="UniProtKB-SubCell"/>
</dbReference>
<keyword evidence="8" id="KW-0472">Membrane</keyword>
<dbReference type="InterPro" id="IPR003594">
    <property type="entry name" value="HATPase_dom"/>
</dbReference>
<keyword evidence="4" id="KW-0808">Transferase</keyword>
<evidence type="ECO:0000256" key="4">
    <source>
        <dbReference type="ARBA" id="ARBA00022679"/>
    </source>
</evidence>
<dbReference type="InterPro" id="IPR035965">
    <property type="entry name" value="PAS-like_dom_sf"/>
</dbReference>
<organism evidence="11 12">
    <name type="scientific">Salinadaptatus halalkaliphilus</name>
    <dbReference type="NCBI Taxonomy" id="2419781"/>
    <lineage>
        <taxon>Archaea</taxon>
        <taxon>Methanobacteriati</taxon>
        <taxon>Methanobacteriota</taxon>
        <taxon>Stenosarchaea group</taxon>
        <taxon>Halobacteria</taxon>
        <taxon>Halobacteriales</taxon>
        <taxon>Natrialbaceae</taxon>
        <taxon>Salinadaptatus</taxon>
    </lineage>
</organism>
<evidence type="ECO:0000256" key="8">
    <source>
        <dbReference type="SAM" id="Phobius"/>
    </source>
</evidence>
<keyword evidence="3" id="KW-0597">Phosphoprotein</keyword>
<dbReference type="InterPro" id="IPR013656">
    <property type="entry name" value="PAS_4"/>
</dbReference>
<comment type="caution">
    <text evidence="11">The sequence shown here is derived from an EMBL/GenBank/DDBJ whole genome shotgun (WGS) entry which is preliminary data.</text>
</comment>
<evidence type="ECO:0000256" key="6">
    <source>
        <dbReference type="ARBA" id="ARBA00022777"/>
    </source>
</evidence>
<dbReference type="InterPro" id="IPR004358">
    <property type="entry name" value="Sig_transdc_His_kin-like_C"/>
</dbReference>
<dbReference type="Proteomes" id="UP000318864">
    <property type="component" value="Unassembled WGS sequence"/>
</dbReference>
<feature type="transmembrane region" description="Helical" evidence="8">
    <location>
        <begin position="175"/>
        <end position="195"/>
    </location>
</feature>
<proteinExistence type="predicted"/>
<dbReference type="GO" id="GO:0000155">
    <property type="term" value="F:phosphorelay sensor kinase activity"/>
    <property type="evidence" value="ECO:0007669"/>
    <property type="project" value="InterPro"/>
</dbReference>
<gene>
    <name evidence="11" type="ORF">D8Y22_10050</name>
</gene>
<feature type="transmembrane region" description="Helical" evidence="8">
    <location>
        <begin position="136"/>
        <end position="163"/>
    </location>
</feature>
<keyword evidence="8" id="KW-1133">Transmembrane helix</keyword>
<dbReference type="Pfam" id="PF08448">
    <property type="entry name" value="PAS_4"/>
    <property type="match status" value="1"/>
</dbReference>
<name>A0A4S3TQW2_9EURY</name>
<feature type="domain" description="PAC" evidence="10">
    <location>
        <begin position="291"/>
        <end position="344"/>
    </location>
</feature>
<feature type="transmembrane region" description="Helical" evidence="8">
    <location>
        <begin position="6"/>
        <end position="24"/>
    </location>
</feature>
<dbReference type="SMART" id="SM00387">
    <property type="entry name" value="HATPase_c"/>
    <property type="match status" value="1"/>
</dbReference>
<sequence length="574" mass="61769">MVSTVVFLAVAYVCCGLLPLALVPSVRNAGPKPGKIGVLVTLLGLAIWSIAVGLLLLETDSTRYRLFGTLFGAGGQLAAVGYFLLATEYTGALVVTRRTGYVFGTAIGLSAALSLSDPYHHLVWEGTTTPPMNEVTLGPAGILIVLATVGIAISALLLLVADVVTASGIRRRQSFVLVLAGIPTIAGYFVDFALLSSSELTLLPIGFAGSAFAYAWAIFQKDFLDIVPIGRKRIVEEMTDAAVVLDADDRVVECNPAARRIVDIGPEYTGLSVQQFFSSVPAAVDRLADDSGVDTELAATIDGDRRHFHLTVSRLDDASSVPAGRLVVLRDITALKRRERTLKRRESELEFLRQILTRVLRHNIRNDLTAVRGYADLIATEAKQEHADLAETIVETSDNLLETSRKARIIEEVIDQDPVTQKLDLTARLTDLVIDYRSTYDRATISLTAPDSCPVEADPWLEHTFDVLLENALEHAGDEPTVDVTVDRGDDETTVTIADDGPGIPPAELAVLEQGEETPLEHTSGVGLWIVHWVVDRSGASITFDTGSAGTRVSIRIPTSPRSMAASSKSVPGH</sequence>
<dbReference type="EMBL" id="RBZW01000022">
    <property type="protein sequence ID" value="THE64948.1"/>
    <property type="molecule type" value="Genomic_DNA"/>
</dbReference>
<dbReference type="EC" id="2.7.13.3" evidence="2"/>
<dbReference type="InterPro" id="IPR005467">
    <property type="entry name" value="His_kinase_dom"/>
</dbReference>
<evidence type="ECO:0000259" key="9">
    <source>
        <dbReference type="PROSITE" id="PS50109"/>
    </source>
</evidence>
<protein>
    <recommendedName>
        <fullName evidence="2">histidine kinase</fullName>
        <ecNumber evidence="2">2.7.13.3</ecNumber>
    </recommendedName>
</protein>
<feature type="domain" description="Histidine kinase" evidence="9">
    <location>
        <begin position="359"/>
        <end position="561"/>
    </location>
</feature>
<evidence type="ECO:0000313" key="11">
    <source>
        <dbReference type="EMBL" id="THE64948.1"/>
    </source>
</evidence>
<dbReference type="InterPro" id="IPR000014">
    <property type="entry name" value="PAS"/>
</dbReference>
<dbReference type="OrthoDB" id="237703at2157"/>
<dbReference type="PANTHER" id="PTHR44936">
    <property type="entry name" value="SENSOR PROTEIN CREC"/>
    <property type="match status" value="1"/>
</dbReference>
<reference evidence="11 12" key="1">
    <citation type="submission" date="2018-10" db="EMBL/GenBank/DDBJ databases">
        <title>Natronolimnobius sp. XQ-INN 246 isolated from Inner Mongolia Autonomous Region of China.</title>
        <authorList>
            <person name="Xue Q."/>
        </authorList>
    </citation>
    <scope>NUCLEOTIDE SEQUENCE [LARGE SCALE GENOMIC DNA]</scope>
    <source>
        <strain evidence="11 12">XQ-INN 246</strain>
    </source>
</reference>
<dbReference type="PRINTS" id="PR00344">
    <property type="entry name" value="BCTRLSENSOR"/>
</dbReference>
<dbReference type="GO" id="GO:0005524">
    <property type="term" value="F:ATP binding"/>
    <property type="evidence" value="ECO:0007669"/>
    <property type="project" value="UniProtKB-KW"/>
</dbReference>
<dbReference type="Pfam" id="PF16927">
    <property type="entry name" value="HisKA_7TM"/>
    <property type="match status" value="1"/>
</dbReference>
<comment type="catalytic activity">
    <reaction evidence="1">
        <text>ATP + protein L-histidine = ADP + protein N-phospho-L-histidine.</text>
        <dbReference type="EC" id="2.7.13.3"/>
    </reaction>
</comment>
<evidence type="ECO:0000256" key="3">
    <source>
        <dbReference type="ARBA" id="ARBA00022553"/>
    </source>
</evidence>
<keyword evidence="5" id="KW-0547">Nucleotide-binding</keyword>
<evidence type="ECO:0000256" key="1">
    <source>
        <dbReference type="ARBA" id="ARBA00000085"/>
    </source>
</evidence>
<evidence type="ECO:0000259" key="10">
    <source>
        <dbReference type="PROSITE" id="PS50113"/>
    </source>
</evidence>
<dbReference type="SUPFAM" id="SSF55785">
    <property type="entry name" value="PYP-like sensor domain (PAS domain)"/>
    <property type="match status" value="1"/>
</dbReference>
<feature type="transmembrane region" description="Helical" evidence="8">
    <location>
        <begin position="36"/>
        <end position="57"/>
    </location>
</feature>
<dbReference type="RefSeq" id="WP_141464572.1">
    <property type="nucleotide sequence ID" value="NZ_RBZW01000022.1"/>
</dbReference>
<feature type="transmembrane region" description="Helical" evidence="8">
    <location>
        <begin position="69"/>
        <end position="87"/>
    </location>
</feature>
<dbReference type="InterPro" id="IPR050980">
    <property type="entry name" value="2C_sensor_his_kinase"/>
</dbReference>
<evidence type="ECO:0000256" key="5">
    <source>
        <dbReference type="ARBA" id="ARBA00022741"/>
    </source>
</evidence>
<dbReference type="InterPro" id="IPR000700">
    <property type="entry name" value="PAS-assoc_C"/>
</dbReference>
<keyword evidence="6" id="KW-0418">Kinase</keyword>
<evidence type="ECO:0000256" key="7">
    <source>
        <dbReference type="ARBA" id="ARBA00022840"/>
    </source>
</evidence>
<dbReference type="CDD" id="cd00082">
    <property type="entry name" value="HisKA"/>
    <property type="match status" value="1"/>
</dbReference>
<dbReference type="PANTHER" id="PTHR44936:SF10">
    <property type="entry name" value="SENSOR PROTEIN RSTB"/>
    <property type="match status" value="1"/>
</dbReference>
<keyword evidence="12" id="KW-1185">Reference proteome</keyword>
<dbReference type="CDD" id="cd00130">
    <property type="entry name" value="PAS"/>
    <property type="match status" value="1"/>
</dbReference>
<dbReference type="Gene3D" id="3.30.450.20">
    <property type="entry name" value="PAS domain"/>
    <property type="match status" value="1"/>
</dbReference>
<keyword evidence="8" id="KW-0812">Transmembrane</keyword>
<evidence type="ECO:0000313" key="12">
    <source>
        <dbReference type="Proteomes" id="UP000318864"/>
    </source>
</evidence>